<reference evidence="8 9" key="1">
    <citation type="journal article" date="2009" name="Stand. Genomic Sci.">
        <title>Complete genome sequence of Acidimicrobium ferrooxidans type strain (ICP).</title>
        <authorList>
            <person name="Clum A."/>
            <person name="Nolan M."/>
            <person name="Lang E."/>
            <person name="Glavina Del Rio T."/>
            <person name="Tice H."/>
            <person name="Copeland A."/>
            <person name="Cheng J.F."/>
            <person name="Lucas S."/>
            <person name="Chen F."/>
            <person name="Bruce D."/>
            <person name="Goodwin L."/>
            <person name="Pitluck S."/>
            <person name="Ivanova N."/>
            <person name="Mavrommatis K."/>
            <person name="Mikhailova N."/>
            <person name="Pati A."/>
            <person name="Chen A."/>
            <person name="Palaniappan K."/>
            <person name="Goker M."/>
            <person name="Spring S."/>
            <person name="Land M."/>
            <person name="Hauser L."/>
            <person name="Chang Y.J."/>
            <person name="Jeffries C.C."/>
            <person name="Chain P."/>
            <person name="Bristow J."/>
            <person name="Eisen J.A."/>
            <person name="Markowitz V."/>
            <person name="Hugenholtz P."/>
            <person name="Kyrpides N.C."/>
            <person name="Klenk H.P."/>
            <person name="Lapidus A."/>
        </authorList>
    </citation>
    <scope>NUCLEOTIDE SEQUENCE [LARGE SCALE GENOMIC DNA]</scope>
    <source>
        <strain evidence="9">DSM 10331 / JCM 15462 / NBRC 103882 / ICP</strain>
    </source>
</reference>
<name>C7LZI9_ACIFD</name>
<dbReference type="STRING" id="525909.Afer_1216"/>
<feature type="domain" description="Helix-hairpin-helix DNA-binding motif class 1" evidence="7">
    <location>
        <begin position="72"/>
        <end position="91"/>
    </location>
</feature>
<dbReference type="SMART" id="SM00278">
    <property type="entry name" value="HhH1"/>
    <property type="match status" value="2"/>
</dbReference>
<organism evidence="8 9">
    <name type="scientific">Acidimicrobium ferrooxidans (strain DSM 10331 / JCM 15462 / NBRC 103882 / ICP)</name>
    <dbReference type="NCBI Taxonomy" id="525909"/>
    <lineage>
        <taxon>Bacteria</taxon>
        <taxon>Bacillati</taxon>
        <taxon>Actinomycetota</taxon>
        <taxon>Acidimicrobiia</taxon>
        <taxon>Acidimicrobiales</taxon>
        <taxon>Acidimicrobiaceae</taxon>
        <taxon>Acidimicrobium</taxon>
    </lineage>
</organism>
<feature type="region of interest" description="Domain III" evidence="6">
    <location>
        <begin position="138"/>
        <end position="189"/>
    </location>
</feature>
<keyword evidence="4 6" id="KW-0233">DNA recombination</keyword>
<proteinExistence type="inferred from homology"/>
<dbReference type="GO" id="GO:0048476">
    <property type="term" value="C:Holliday junction resolvase complex"/>
    <property type="evidence" value="ECO:0007669"/>
    <property type="project" value="UniProtKB-UniRule"/>
</dbReference>
<evidence type="ECO:0000256" key="5">
    <source>
        <dbReference type="ARBA" id="ARBA00023204"/>
    </source>
</evidence>
<evidence type="ECO:0000256" key="4">
    <source>
        <dbReference type="ARBA" id="ARBA00023172"/>
    </source>
</evidence>
<dbReference type="eggNOG" id="COG0632">
    <property type="taxonomic scope" value="Bacteria"/>
</dbReference>
<dbReference type="HOGENOM" id="CLU_087936_3_0_11"/>
<gene>
    <name evidence="6" type="primary">ruvA</name>
    <name evidence="8" type="ordered locus">Afer_1216</name>
</gene>
<comment type="similarity">
    <text evidence="6">Belongs to the RuvA family.</text>
</comment>
<evidence type="ECO:0000256" key="2">
    <source>
        <dbReference type="ARBA" id="ARBA00022763"/>
    </source>
</evidence>
<dbReference type="Pfam" id="PF14520">
    <property type="entry name" value="HHH_5"/>
    <property type="match status" value="1"/>
</dbReference>
<keyword evidence="8" id="KW-0067">ATP-binding</keyword>
<keyword evidence="5 6" id="KW-0234">DNA repair</keyword>
<keyword evidence="2 6" id="KW-0227">DNA damage</keyword>
<keyword evidence="8" id="KW-0378">Hydrolase</keyword>
<keyword evidence="9" id="KW-1185">Reference proteome</keyword>
<dbReference type="Pfam" id="PF01330">
    <property type="entry name" value="RuvA_N"/>
    <property type="match status" value="1"/>
</dbReference>
<evidence type="ECO:0000313" key="9">
    <source>
        <dbReference type="Proteomes" id="UP000000771"/>
    </source>
</evidence>
<evidence type="ECO:0000256" key="6">
    <source>
        <dbReference type="HAMAP-Rule" id="MF_00031"/>
    </source>
</evidence>
<feature type="domain" description="Helix-hairpin-helix DNA-binding motif class 1" evidence="7">
    <location>
        <begin position="107"/>
        <end position="126"/>
    </location>
</feature>
<dbReference type="HAMAP" id="MF_00031">
    <property type="entry name" value="DNA_HJ_migration_RuvA"/>
    <property type="match status" value="1"/>
</dbReference>
<comment type="subunit">
    <text evidence="6">Homotetramer. Forms an RuvA(8)-RuvB(12)-Holliday junction (HJ) complex. HJ DNA is sandwiched between 2 RuvA tetramers; dsDNA enters through RuvA and exits via RuvB. An RuvB hexamer assembles on each DNA strand where it exits the tetramer. Each RuvB hexamer is contacted by two RuvA subunits (via domain III) on 2 adjacent RuvB subunits; this complex drives branch migration. In the full resolvosome a probable DNA-RuvA(4)-RuvB(12)-RuvC(2) complex forms which resolves the HJ.</text>
</comment>
<dbReference type="AlphaFoldDB" id="C7LZI9"/>
<dbReference type="Proteomes" id="UP000000771">
    <property type="component" value="Chromosome"/>
</dbReference>
<dbReference type="InterPro" id="IPR003583">
    <property type="entry name" value="Hlx-hairpin-Hlx_DNA-bd_motif"/>
</dbReference>
<dbReference type="GO" id="GO:0006281">
    <property type="term" value="P:DNA repair"/>
    <property type="evidence" value="ECO:0007669"/>
    <property type="project" value="UniProtKB-UniRule"/>
</dbReference>
<dbReference type="InterPro" id="IPR000085">
    <property type="entry name" value="RuvA"/>
</dbReference>
<dbReference type="Gene3D" id="1.10.150.20">
    <property type="entry name" value="5' to 3' exonuclease, C-terminal subdomain"/>
    <property type="match status" value="1"/>
</dbReference>
<comment type="domain">
    <text evidence="6">Has three domains with a flexible linker between the domains II and III and assumes an 'L' shape. Domain III is highly mobile and contacts RuvB.</text>
</comment>
<keyword evidence="8" id="KW-0347">Helicase</keyword>
<protein>
    <recommendedName>
        <fullName evidence="6">Holliday junction branch migration complex subunit RuvA</fullName>
    </recommendedName>
</protein>
<dbReference type="GO" id="GO:0000400">
    <property type="term" value="F:four-way junction DNA binding"/>
    <property type="evidence" value="ECO:0007669"/>
    <property type="project" value="UniProtKB-UniRule"/>
</dbReference>
<evidence type="ECO:0000259" key="7">
    <source>
        <dbReference type="SMART" id="SM00278"/>
    </source>
</evidence>
<keyword evidence="1 6" id="KW-0963">Cytoplasm</keyword>
<dbReference type="GO" id="GO:0005737">
    <property type="term" value="C:cytoplasm"/>
    <property type="evidence" value="ECO:0007669"/>
    <property type="project" value="UniProtKB-SubCell"/>
</dbReference>
<keyword evidence="8" id="KW-0547">Nucleotide-binding</keyword>
<evidence type="ECO:0000256" key="3">
    <source>
        <dbReference type="ARBA" id="ARBA00023125"/>
    </source>
</evidence>
<sequence>MIGWLHGRVASAGRSPVVIDVAGVGYEVHVTAPWATLLRRDDECELWIRTIVRADAIALYGFASQAEREAFDALIGVSGVGPQLALGILGGIEGDELWTAIATEDLGRLTAIAGVGPKTAKRVVLELAPTAKRLAPVTGVPMSQEVSALRAALGELGFRPGEIDAVVRRCPGDLDFEAQVRWALKELAR</sequence>
<dbReference type="InterPro" id="IPR013849">
    <property type="entry name" value="DNA_helicase_Holl-junc_RuvA_I"/>
</dbReference>
<accession>C7LZI9</accession>
<dbReference type="InterPro" id="IPR012340">
    <property type="entry name" value="NA-bd_OB-fold"/>
</dbReference>
<dbReference type="NCBIfam" id="TIGR00084">
    <property type="entry name" value="ruvA"/>
    <property type="match status" value="1"/>
</dbReference>
<dbReference type="KEGG" id="afo:Afer_1216"/>
<dbReference type="RefSeq" id="WP_015798633.1">
    <property type="nucleotide sequence ID" value="NC_013124.1"/>
</dbReference>
<dbReference type="GO" id="GO:0006310">
    <property type="term" value="P:DNA recombination"/>
    <property type="evidence" value="ECO:0007669"/>
    <property type="project" value="UniProtKB-UniRule"/>
</dbReference>
<dbReference type="SUPFAM" id="SSF50249">
    <property type="entry name" value="Nucleic acid-binding proteins"/>
    <property type="match status" value="1"/>
</dbReference>
<comment type="function">
    <text evidence="6">The RuvA-RuvB-RuvC complex processes Holliday junction (HJ) DNA during genetic recombination and DNA repair, while the RuvA-RuvB complex plays an important role in the rescue of blocked DNA replication forks via replication fork reversal (RFR). RuvA specifically binds to HJ cruciform DNA, conferring on it an open structure. The RuvB hexamer acts as an ATP-dependent pump, pulling dsDNA into and through the RuvAB complex. HJ branch migration allows RuvC to scan DNA until it finds its consensus sequence, where it cleaves and resolves the cruciform DNA.</text>
</comment>
<dbReference type="GO" id="GO:0009378">
    <property type="term" value="F:four-way junction helicase activity"/>
    <property type="evidence" value="ECO:0007669"/>
    <property type="project" value="InterPro"/>
</dbReference>
<comment type="caution">
    <text evidence="6">Lacks conserved residue(s) required for the propagation of feature annotation.</text>
</comment>
<evidence type="ECO:0000256" key="1">
    <source>
        <dbReference type="ARBA" id="ARBA00022490"/>
    </source>
</evidence>
<evidence type="ECO:0000313" key="8">
    <source>
        <dbReference type="EMBL" id="ACU54147.1"/>
    </source>
</evidence>
<dbReference type="GO" id="GO:0005524">
    <property type="term" value="F:ATP binding"/>
    <property type="evidence" value="ECO:0007669"/>
    <property type="project" value="InterPro"/>
</dbReference>
<comment type="subcellular location">
    <subcellularLocation>
        <location evidence="6">Cytoplasm</location>
    </subcellularLocation>
</comment>
<dbReference type="SUPFAM" id="SSF47781">
    <property type="entry name" value="RuvA domain 2-like"/>
    <property type="match status" value="1"/>
</dbReference>
<dbReference type="InterPro" id="IPR010994">
    <property type="entry name" value="RuvA_2-like"/>
</dbReference>
<dbReference type="EMBL" id="CP001631">
    <property type="protein sequence ID" value="ACU54147.1"/>
    <property type="molecule type" value="Genomic_DNA"/>
</dbReference>
<dbReference type="OrthoDB" id="5293449at2"/>
<dbReference type="Gene3D" id="2.40.50.140">
    <property type="entry name" value="Nucleic acid-binding proteins"/>
    <property type="match status" value="1"/>
</dbReference>
<keyword evidence="3 6" id="KW-0238">DNA-binding</keyword>